<sequence length="109" mass="12639">MVAKDFIDLVGKFNYANRVSVEDFADQLNLFTVVLFLIACIIVTAKQYFLNSISCYIPVKPTGDNYNNYLTDYCWVHGTIPLRPDEPMPQSEAEWNEYDQLRRISECCL</sequence>
<dbReference type="PANTHER" id="PTHR11893">
    <property type="entry name" value="INNEXIN"/>
    <property type="match status" value="1"/>
</dbReference>
<dbReference type="GO" id="GO:0034220">
    <property type="term" value="P:monoatomic ion transmembrane transport"/>
    <property type="evidence" value="ECO:0007669"/>
    <property type="project" value="UniProtKB-KW"/>
</dbReference>
<evidence type="ECO:0000256" key="8">
    <source>
        <dbReference type="ARBA" id="ARBA00023303"/>
    </source>
</evidence>
<evidence type="ECO:0000313" key="9">
    <source>
        <dbReference type="EMBL" id="THD26771.1"/>
    </source>
</evidence>
<dbReference type="Pfam" id="PF00876">
    <property type="entry name" value="Innexin"/>
    <property type="match status" value="1"/>
</dbReference>
<keyword evidence="4" id="KW-0812">Transmembrane</keyword>
<dbReference type="InterPro" id="IPR000990">
    <property type="entry name" value="Innexin"/>
</dbReference>
<proteinExistence type="predicted"/>
<evidence type="ECO:0000256" key="6">
    <source>
        <dbReference type="ARBA" id="ARBA00023065"/>
    </source>
</evidence>
<dbReference type="GO" id="GO:0005921">
    <property type="term" value="C:gap junction"/>
    <property type="evidence" value="ECO:0007669"/>
    <property type="project" value="TreeGrafter"/>
</dbReference>
<keyword evidence="10" id="KW-1185">Reference proteome</keyword>
<evidence type="ECO:0000256" key="7">
    <source>
        <dbReference type="ARBA" id="ARBA00023136"/>
    </source>
</evidence>
<evidence type="ECO:0000256" key="3">
    <source>
        <dbReference type="ARBA" id="ARBA00022475"/>
    </source>
</evidence>
<protein>
    <submittedName>
        <fullName evidence="9">Innexin</fullName>
    </submittedName>
</protein>
<dbReference type="Proteomes" id="UP000230066">
    <property type="component" value="Unassembled WGS sequence"/>
</dbReference>
<organism evidence="9 10">
    <name type="scientific">Fasciola hepatica</name>
    <name type="common">Liver fluke</name>
    <dbReference type="NCBI Taxonomy" id="6192"/>
    <lineage>
        <taxon>Eukaryota</taxon>
        <taxon>Metazoa</taxon>
        <taxon>Spiralia</taxon>
        <taxon>Lophotrochozoa</taxon>
        <taxon>Platyhelminthes</taxon>
        <taxon>Trematoda</taxon>
        <taxon>Digenea</taxon>
        <taxon>Plagiorchiida</taxon>
        <taxon>Echinostomata</taxon>
        <taxon>Echinostomatoidea</taxon>
        <taxon>Fasciolidae</taxon>
        <taxon>Fasciola</taxon>
    </lineage>
</organism>
<accession>A0A2H1CN03</accession>
<comment type="subcellular location">
    <subcellularLocation>
        <location evidence="1">Cell membrane</location>
        <topology evidence="1">Multi-pass membrane protein</topology>
    </subcellularLocation>
</comment>
<gene>
    <name evidence="9" type="ORF">D915_002438</name>
</gene>
<evidence type="ECO:0000256" key="1">
    <source>
        <dbReference type="ARBA" id="ARBA00004651"/>
    </source>
</evidence>
<keyword evidence="2" id="KW-0813">Transport</keyword>
<dbReference type="EMBL" id="JXXN02000631">
    <property type="protein sequence ID" value="THD26771.1"/>
    <property type="molecule type" value="Genomic_DNA"/>
</dbReference>
<reference evidence="9" key="1">
    <citation type="submission" date="2019-03" db="EMBL/GenBank/DDBJ databases">
        <title>Improved annotation for the trematode Fasciola hepatica.</title>
        <authorList>
            <person name="Choi Y.-J."/>
            <person name="Martin J."/>
            <person name="Mitreva M."/>
        </authorList>
    </citation>
    <scope>NUCLEOTIDE SEQUENCE [LARGE SCALE GENOMIC DNA]</scope>
</reference>
<comment type="caution">
    <text evidence="9">The sequence shown here is derived from an EMBL/GenBank/DDBJ whole genome shotgun (WGS) entry which is preliminary data.</text>
</comment>
<evidence type="ECO:0000256" key="4">
    <source>
        <dbReference type="ARBA" id="ARBA00022692"/>
    </source>
</evidence>
<name>A0A2H1CN03_FASHE</name>
<keyword evidence="5" id="KW-1133">Transmembrane helix</keyword>
<dbReference type="PANTHER" id="PTHR11893:SF36">
    <property type="entry name" value="INNEXIN-5"/>
    <property type="match status" value="1"/>
</dbReference>
<keyword evidence="3" id="KW-1003">Cell membrane</keyword>
<keyword evidence="8" id="KW-0407">Ion channel</keyword>
<dbReference type="GO" id="GO:0005886">
    <property type="term" value="C:plasma membrane"/>
    <property type="evidence" value="ECO:0007669"/>
    <property type="project" value="UniProtKB-SubCell"/>
</dbReference>
<dbReference type="AlphaFoldDB" id="A0A2H1CN03"/>
<dbReference type="GO" id="GO:0005243">
    <property type="term" value="F:gap junction channel activity"/>
    <property type="evidence" value="ECO:0007669"/>
    <property type="project" value="TreeGrafter"/>
</dbReference>
<keyword evidence="6" id="KW-0406">Ion transport</keyword>
<evidence type="ECO:0000313" key="10">
    <source>
        <dbReference type="Proteomes" id="UP000230066"/>
    </source>
</evidence>
<evidence type="ECO:0000256" key="5">
    <source>
        <dbReference type="ARBA" id="ARBA00022989"/>
    </source>
</evidence>
<keyword evidence="7" id="KW-0472">Membrane</keyword>
<evidence type="ECO:0000256" key="2">
    <source>
        <dbReference type="ARBA" id="ARBA00022448"/>
    </source>
</evidence>